<dbReference type="Proteomes" id="UP001054252">
    <property type="component" value="Unassembled WGS sequence"/>
</dbReference>
<sequence>MNEEALSLVVGCDSTFQIWKCLEDHYLASTEEQEMQLKGQLAIKRGDGESLEEFIRKFKRTCDNLATIKKPLEDLDKVFQLSRVVGARYQPYNPVLSKTPYPTFNQYTAGLQHNERDLQNAEQENKDKIPVYAQAFIAHRGRGHQHGRV</sequence>
<dbReference type="AlphaFoldDB" id="A0AAV5JZX2"/>
<proteinExistence type="predicted"/>
<evidence type="ECO:0008006" key="3">
    <source>
        <dbReference type="Google" id="ProtNLM"/>
    </source>
</evidence>
<reference evidence="1 2" key="1">
    <citation type="journal article" date="2021" name="Commun. Biol.">
        <title>The genome of Shorea leprosula (Dipterocarpaceae) highlights the ecological relevance of drought in aseasonal tropical rainforests.</title>
        <authorList>
            <person name="Ng K.K.S."/>
            <person name="Kobayashi M.J."/>
            <person name="Fawcett J.A."/>
            <person name="Hatakeyama M."/>
            <person name="Paape T."/>
            <person name="Ng C.H."/>
            <person name="Ang C.C."/>
            <person name="Tnah L.H."/>
            <person name="Lee C.T."/>
            <person name="Nishiyama T."/>
            <person name="Sese J."/>
            <person name="O'Brien M.J."/>
            <person name="Copetti D."/>
            <person name="Mohd Noor M.I."/>
            <person name="Ong R.C."/>
            <person name="Putra M."/>
            <person name="Sireger I.Z."/>
            <person name="Indrioko S."/>
            <person name="Kosugi Y."/>
            <person name="Izuno A."/>
            <person name="Isagi Y."/>
            <person name="Lee S.L."/>
            <person name="Shimizu K.K."/>
        </authorList>
    </citation>
    <scope>NUCLEOTIDE SEQUENCE [LARGE SCALE GENOMIC DNA]</scope>
    <source>
        <strain evidence="1">214</strain>
    </source>
</reference>
<gene>
    <name evidence="1" type="ORF">SLEP1_g30396</name>
</gene>
<comment type="caution">
    <text evidence="1">The sequence shown here is derived from an EMBL/GenBank/DDBJ whole genome shotgun (WGS) entry which is preliminary data.</text>
</comment>
<dbReference type="EMBL" id="BPVZ01000054">
    <property type="protein sequence ID" value="GKV20239.1"/>
    <property type="molecule type" value="Genomic_DNA"/>
</dbReference>
<dbReference type="Pfam" id="PF14223">
    <property type="entry name" value="Retrotran_gag_2"/>
    <property type="match status" value="1"/>
</dbReference>
<name>A0AAV5JZX2_9ROSI</name>
<dbReference type="PANTHER" id="PTHR47481">
    <property type="match status" value="1"/>
</dbReference>
<accession>A0AAV5JZX2</accession>
<dbReference type="PANTHER" id="PTHR47481:SF10">
    <property type="entry name" value="COPIA-LIKE POLYPROTEIN_RETROTRANSPOSON"/>
    <property type="match status" value="1"/>
</dbReference>
<protein>
    <recommendedName>
        <fullName evidence="3">Retrotransposon gag domain-containing protein</fullName>
    </recommendedName>
</protein>
<evidence type="ECO:0000313" key="1">
    <source>
        <dbReference type="EMBL" id="GKV20239.1"/>
    </source>
</evidence>
<keyword evidence="2" id="KW-1185">Reference proteome</keyword>
<evidence type="ECO:0000313" key="2">
    <source>
        <dbReference type="Proteomes" id="UP001054252"/>
    </source>
</evidence>
<organism evidence="1 2">
    <name type="scientific">Rubroshorea leprosula</name>
    <dbReference type="NCBI Taxonomy" id="152421"/>
    <lineage>
        <taxon>Eukaryota</taxon>
        <taxon>Viridiplantae</taxon>
        <taxon>Streptophyta</taxon>
        <taxon>Embryophyta</taxon>
        <taxon>Tracheophyta</taxon>
        <taxon>Spermatophyta</taxon>
        <taxon>Magnoliopsida</taxon>
        <taxon>eudicotyledons</taxon>
        <taxon>Gunneridae</taxon>
        <taxon>Pentapetalae</taxon>
        <taxon>rosids</taxon>
        <taxon>malvids</taxon>
        <taxon>Malvales</taxon>
        <taxon>Dipterocarpaceae</taxon>
        <taxon>Rubroshorea</taxon>
    </lineage>
</organism>